<proteinExistence type="predicted"/>
<dbReference type="Proteomes" id="UP000194236">
    <property type="component" value="Unassembled WGS sequence"/>
</dbReference>
<gene>
    <name evidence="1" type="ORF">BLA29_011107</name>
</gene>
<dbReference type="AlphaFoldDB" id="A0A1Y3AYS4"/>
<dbReference type="EMBL" id="MUJZ01050658">
    <property type="protein sequence ID" value="OTF73651.1"/>
    <property type="molecule type" value="Genomic_DNA"/>
</dbReference>
<protein>
    <submittedName>
        <fullName evidence="1">Uncharacterized protein</fullName>
    </submittedName>
</protein>
<dbReference type="Pfam" id="PF00090">
    <property type="entry name" value="TSP_1"/>
    <property type="match status" value="1"/>
</dbReference>
<dbReference type="SUPFAM" id="SSF82895">
    <property type="entry name" value="TSP-1 type 1 repeat"/>
    <property type="match status" value="1"/>
</dbReference>
<comment type="caution">
    <text evidence="1">The sequence shown here is derived from an EMBL/GenBank/DDBJ whole genome shotgun (WGS) entry which is preliminary data.</text>
</comment>
<evidence type="ECO:0000313" key="1">
    <source>
        <dbReference type="EMBL" id="OTF73651.1"/>
    </source>
</evidence>
<organism evidence="1 2">
    <name type="scientific">Euroglyphus maynei</name>
    <name type="common">Mayne's house dust mite</name>
    <dbReference type="NCBI Taxonomy" id="6958"/>
    <lineage>
        <taxon>Eukaryota</taxon>
        <taxon>Metazoa</taxon>
        <taxon>Ecdysozoa</taxon>
        <taxon>Arthropoda</taxon>
        <taxon>Chelicerata</taxon>
        <taxon>Arachnida</taxon>
        <taxon>Acari</taxon>
        <taxon>Acariformes</taxon>
        <taxon>Sarcoptiformes</taxon>
        <taxon>Astigmata</taxon>
        <taxon>Psoroptidia</taxon>
        <taxon>Analgoidea</taxon>
        <taxon>Pyroglyphidae</taxon>
        <taxon>Pyroglyphinae</taxon>
        <taxon>Euroglyphus</taxon>
    </lineage>
</organism>
<name>A0A1Y3AYS4_EURMA</name>
<evidence type="ECO:0000313" key="2">
    <source>
        <dbReference type="Proteomes" id="UP000194236"/>
    </source>
</evidence>
<dbReference type="OrthoDB" id="446173at2759"/>
<dbReference type="PROSITE" id="PS50092">
    <property type="entry name" value="TSP1"/>
    <property type="match status" value="1"/>
</dbReference>
<dbReference type="InterPro" id="IPR000884">
    <property type="entry name" value="TSP1_rpt"/>
</dbReference>
<accession>A0A1Y3AYS4</accession>
<dbReference type="InterPro" id="IPR036383">
    <property type="entry name" value="TSP1_rpt_sf"/>
</dbReference>
<dbReference type="Gene3D" id="2.20.100.10">
    <property type="entry name" value="Thrombospondin type-1 (TSP1) repeat"/>
    <property type="match status" value="1"/>
</dbReference>
<sequence length="128" mass="15141">MANIERQCDNLPYCTWTPWSEWTNCSSDCNGSSKRTRQCLDFSGNAVDKDFCQGPYIETMKCECKKTFEWTDWFINDLNTYEVVEQRNEIVMHKNNILPKHEQRVVSLKYCDNCGGHTYHFKGKDFLM</sequence>
<keyword evidence="2" id="KW-1185">Reference proteome</keyword>
<reference evidence="1 2" key="1">
    <citation type="submission" date="2017-03" db="EMBL/GenBank/DDBJ databases">
        <title>Genome Survey of Euroglyphus maynei.</title>
        <authorList>
            <person name="Arlian L.G."/>
            <person name="Morgan M.S."/>
            <person name="Rider S.D."/>
        </authorList>
    </citation>
    <scope>NUCLEOTIDE SEQUENCE [LARGE SCALE GENOMIC DNA]</scope>
    <source>
        <strain evidence="1">Arlian Lab</strain>
        <tissue evidence="1">Whole body</tissue>
    </source>
</reference>